<evidence type="ECO:0000256" key="1">
    <source>
        <dbReference type="SAM" id="Phobius"/>
    </source>
</evidence>
<gene>
    <name evidence="2" type="ORF">ACFSBW_12720</name>
</gene>
<feature type="transmembrane region" description="Helical" evidence="1">
    <location>
        <begin position="242"/>
        <end position="264"/>
    </location>
</feature>
<dbReference type="Proteomes" id="UP001597052">
    <property type="component" value="Unassembled WGS sequence"/>
</dbReference>
<dbReference type="InterPro" id="IPR005240">
    <property type="entry name" value="DUF389"/>
</dbReference>
<reference evidence="2 3" key="1">
    <citation type="journal article" date="2019" name="Int. J. Syst. Evol. Microbiol.">
        <title>The Global Catalogue of Microorganisms (GCM) 10K type strain sequencing project: providing services to taxonomists for standard genome sequencing and annotation.</title>
        <authorList>
            <consortium name="The Broad Institute Genomics Platform"/>
            <consortium name="The Broad Institute Genome Sequencing Center for Infectious Disease"/>
            <person name="Wu L."/>
            <person name="Ma J."/>
        </authorList>
    </citation>
    <scope>NUCLEOTIDE SEQUENCE [LARGE SCALE GENOMIC DNA]</scope>
    <source>
        <strain evidence="2 3">CGMCC 1.10593</strain>
    </source>
</reference>
<feature type="transmembrane region" description="Helical" evidence="1">
    <location>
        <begin position="213"/>
        <end position="235"/>
    </location>
</feature>
<comment type="caution">
    <text evidence="2">The sequence shown here is derived from an EMBL/GenBank/DDBJ whole genome shotgun (WGS) entry which is preliminary data.</text>
</comment>
<dbReference type="AlphaFoldDB" id="A0ABD6DAW6"/>
<feature type="transmembrane region" description="Helical" evidence="1">
    <location>
        <begin position="270"/>
        <end position="294"/>
    </location>
</feature>
<dbReference type="PANTHER" id="PTHR20992:SF9">
    <property type="entry name" value="AT15442P-RELATED"/>
    <property type="match status" value="1"/>
</dbReference>
<feature type="transmembrane region" description="Helical" evidence="1">
    <location>
        <begin position="137"/>
        <end position="159"/>
    </location>
</feature>
<evidence type="ECO:0000313" key="3">
    <source>
        <dbReference type="Proteomes" id="UP001597052"/>
    </source>
</evidence>
<protein>
    <submittedName>
        <fullName evidence="2">DUF389 domain-containing protein</fullName>
    </submittedName>
</protein>
<keyword evidence="1" id="KW-0812">Transmembrane</keyword>
<name>A0ABD6DAW6_9EURY</name>
<keyword evidence="1" id="KW-0472">Membrane</keyword>
<organism evidence="2 3">
    <name type="scientific">Halohasta litorea</name>
    <dbReference type="NCBI Taxonomy" id="869891"/>
    <lineage>
        <taxon>Archaea</taxon>
        <taxon>Methanobacteriati</taxon>
        <taxon>Methanobacteriota</taxon>
        <taxon>Stenosarchaea group</taxon>
        <taxon>Halobacteria</taxon>
        <taxon>Halobacteriales</taxon>
        <taxon>Haloferacaceae</taxon>
        <taxon>Halohasta</taxon>
    </lineage>
</organism>
<feature type="transmembrane region" description="Helical" evidence="1">
    <location>
        <begin position="112"/>
        <end position="131"/>
    </location>
</feature>
<sequence>MRQLQVLVDDDTREAVADLFTEEGVDYVRQEAWTDGRRGWLFSAPVPSDSIGYLLGRLDEVGLDKDQYTVIGSLESAVTPNDKALQARFASDFDPLTQPELRSKATDMSSDPTSFLSMIFLSAVIAVVGLLMDSPAIIVGSMVIAPIVGPVLTATVGAVTGDRRMLLDSIWLQASGLAVAVAGAALFSGIVYVTGFVPQQLAVTAIELIGVRLSPGVLSVTVGLAAGAAGAFGLTTKGPTSLIGVMIAAALIPAAATTGIAIVWREPRLAVGSLLLLVVTMVLINLGAFLVLVAMGYRPDESGWLLGSASRRETVAVIATAVALVLVVGTVGVGTAQQVGFDRQVTTEVNSLAQQPDYRSIDPIAVRTEYSDDTLLAQPETVTVHFAYTGSGDPPAVAAELEDRISTATGEPVTVRTRFTDYNRTSSLTQPNTSVQRLTEQ</sequence>
<dbReference type="EMBL" id="JBHUDM010000003">
    <property type="protein sequence ID" value="MFD1642738.1"/>
    <property type="molecule type" value="Genomic_DNA"/>
</dbReference>
<proteinExistence type="predicted"/>
<dbReference type="Pfam" id="PF04087">
    <property type="entry name" value="DUF389"/>
    <property type="match status" value="1"/>
</dbReference>
<keyword evidence="3" id="KW-1185">Reference proteome</keyword>
<feature type="transmembrane region" description="Helical" evidence="1">
    <location>
        <begin position="171"/>
        <end position="193"/>
    </location>
</feature>
<accession>A0ABD6DAW6</accession>
<evidence type="ECO:0000313" key="2">
    <source>
        <dbReference type="EMBL" id="MFD1642738.1"/>
    </source>
</evidence>
<feature type="transmembrane region" description="Helical" evidence="1">
    <location>
        <begin position="315"/>
        <end position="336"/>
    </location>
</feature>
<dbReference type="PANTHER" id="PTHR20992">
    <property type="entry name" value="AT15442P-RELATED"/>
    <property type="match status" value="1"/>
</dbReference>
<keyword evidence="1" id="KW-1133">Transmembrane helix</keyword>
<dbReference type="RefSeq" id="WP_256396136.1">
    <property type="nucleotide sequence ID" value="NZ_JANHDJ010000003.1"/>
</dbReference>